<dbReference type="Proteomes" id="UP000054144">
    <property type="component" value="Unassembled WGS sequence"/>
</dbReference>
<feature type="region of interest" description="Disordered" evidence="1">
    <location>
        <begin position="1"/>
        <end position="66"/>
    </location>
</feature>
<feature type="region of interest" description="Disordered" evidence="1">
    <location>
        <begin position="105"/>
        <end position="129"/>
    </location>
</feature>
<reference evidence="3 4" key="1">
    <citation type="journal article" date="2015" name="Fungal Genet. Biol.">
        <title>Evolution of novel wood decay mechanisms in Agaricales revealed by the genome sequences of Fistulina hepatica and Cylindrobasidium torrendii.</title>
        <authorList>
            <person name="Floudas D."/>
            <person name="Held B.W."/>
            <person name="Riley R."/>
            <person name="Nagy L.G."/>
            <person name="Koehler G."/>
            <person name="Ransdell A.S."/>
            <person name="Younus H."/>
            <person name="Chow J."/>
            <person name="Chiniquy J."/>
            <person name="Lipzen A."/>
            <person name="Tritt A."/>
            <person name="Sun H."/>
            <person name="Haridas S."/>
            <person name="LaButti K."/>
            <person name="Ohm R.A."/>
            <person name="Kues U."/>
            <person name="Blanchette R.A."/>
            <person name="Grigoriev I.V."/>
            <person name="Minto R.E."/>
            <person name="Hibbett D.S."/>
        </authorList>
    </citation>
    <scope>NUCLEOTIDE SEQUENCE [LARGE SCALE GENOMIC DNA]</scope>
    <source>
        <strain evidence="3 4">ATCC 64428</strain>
    </source>
</reference>
<feature type="compositionally biased region" description="Basic and acidic residues" evidence="1">
    <location>
        <begin position="19"/>
        <end position="29"/>
    </location>
</feature>
<dbReference type="Gene3D" id="2.20.70.10">
    <property type="match status" value="1"/>
</dbReference>
<accession>A0A0D7A0N7</accession>
<dbReference type="PROSITE" id="PS50020">
    <property type="entry name" value="WW_DOMAIN_2"/>
    <property type="match status" value="1"/>
</dbReference>
<evidence type="ECO:0000313" key="3">
    <source>
        <dbReference type="EMBL" id="KIY42964.1"/>
    </source>
</evidence>
<evidence type="ECO:0000313" key="4">
    <source>
        <dbReference type="Proteomes" id="UP000054144"/>
    </source>
</evidence>
<keyword evidence="4" id="KW-1185">Reference proteome</keyword>
<evidence type="ECO:0000256" key="1">
    <source>
        <dbReference type="SAM" id="MobiDB-lite"/>
    </source>
</evidence>
<feature type="compositionally biased region" description="Basic and acidic residues" evidence="1">
    <location>
        <begin position="234"/>
        <end position="243"/>
    </location>
</feature>
<dbReference type="InterPro" id="IPR036020">
    <property type="entry name" value="WW_dom_sf"/>
</dbReference>
<dbReference type="SUPFAM" id="SSF51045">
    <property type="entry name" value="WW domain"/>
    <property type="match status" value="1"/>
</dbReference>
<dbReference type="PROSITE" id="PS01159">
    <property type="entry name" value="WW_DOMAIN_1"/>
    <property type="match status" value="1"/>
</dbReference>
<gene>
    <name evidence="3" type="ORF">FISHEDRAFT_54337</name>
</gene>
<feature type="region of interest" description="Disordered" evidence="1">
    <location>
        <begin position="215"/>
        <end position="257"/>
    </location>
</feature>
<dbReference type="CDD" id="cd00201">
    <property type="entry name" value="WW"/>
    <property type="match status" value="1"/>
</dbReference>
<name>A0A0D7A0N7_9AGAR</name>
<dbReference type="AlphaFoldDB" id="A0A0D7A0N7"/>
<feature type="domain" description="WW" evidence="2">
    <location>
        <begin position="65"/>
        <end position="99"/>
    </location>
</feature>
<dbReference type="InterPro" id="IPR001202">
    <property type="entry name" value="WW_dom"/>
</dbReference>
<dbReference type="SMART" id="SM00456">
    <property type="entry name" value="WW"/>
    <property type="match status" value="1"/>
</dbReference>
<dbReference type="OrthoDB" id="2444812at2759"/>
<protein>
    <recommendedName>
        <fullName evidence="2">WW domain-containing protein</fullName>
    </recommendedName>
</protein>
<proteinExistence type="predicted"/>
<evidence type="ECO:0000259" key="2">
    <source>
        <dbReference type="PROSITE" id="PS50020"/>
    </source>
</evidence>
<organism evidence="3 4">
    <name type="scientific">Fistulina hepatica ATCC 64428</name>
    <dbReference type="NCBI Taxonomy" id="1128425"/>
    <lineage>
        <taxon>Eukaryota</taxon>
        <taxon>Fungi</taxon>
        <taxon>Dikarya</taxon>
        <taxon>Basidiomycota</taxon>
        <taxon>Agaricomycotina</taxon>
        <taxon>Agaricomycetes</taxon>
        <taxon>Agaricomycetidae</taxon>
        <taxon>Agaricales</taxon>
        <taxon>Fistulinaceae</taxon>
        <taxon>Fistulina</taxon>
    </lineage>
</organism>
<dbReference type="EMBL" id="KN882148">
    <property type="protein sequence ID" value="KIY42964.1"/>
    <property type="molecule type" value="Genomic_DNA"/>
</dbReference>
<dbReference type="Pfam" id="PF00397">
    <property type="entry name" value="WW"/>
    <property type="match status" value="1"/>
</dbReference>
<sequence>MAEEKQASPEPETVPPADETTHADTEAEALRSTATTTDNLPVDGPVDNREARDSDDEPAGGDAPQVAPTAWQAVWAPQYNAYYFYNAQTGETTWTNPLQAEVSASTSGSMSNTSATPAAANSDDAAAQAGDLQSTYTPQQLAALQEGIDPYLAYLDPSLGVAGPSAETFQARFNARTGAFTAMDARDPSHLSEYERAKRMSEVFFDVNKWESDLQAQHAQEKEESGKKRKRPSKKDLERFKEQKRQKKIAKTAWLRT</sequence>